<evidence type="ECO:0000313" key="2">
    <source>
        <dbReference type="EMBL" id="BBI63614.1"/>
    </source>
</evidence>
<name>A0A455UKZ1_9GAMM</name>
<dbReference type="Gene3D" id="3.60.15.10">
    <property type="entry name" value="Ribonuclease Z/Hydroxyacylglutathione hydrolase-like"/>
    <property type="match status" value="1"/>
</dbReference>
<feature type="chain" id="PRO_5019781831" evidence="1">
    <location>
        <begin position="28"/>
        <end position="95"/>
    </location>
</feature>
<accession>A0A455UKZ1</accession>
<gene>
    <name evidence="2" type="ORF">HSBAA_49200</name>
</gene>
<dbReference type="Proteomes" id="UP000320231">
    <property type="component" value="Chromosome"/>
</dbReference>
<sequence length="95" mass="10168">MPKSLSPLSSGALAIVLATGWAATAQAELPAQQQEQAPGWFRTMVGEYEVTALHDGHTAIDTSLLKGMEQDEILRHLDALFIDAESGMQTAVNAF</sequence>
<evidence type="ECO:0000313" key="3">
    <source>
        <dbReference type="Proteomes" id="UP000320231"/>
    </source>
</evidence>
<feature type="signal peptide" evidence="1">
    <location>
        <begin position="1"/>
        <end position="27"/>
    </location>
</feature>
<reference evidence="2 3" key="1">
    <citation type="journal article" date="2019" name="Microbiol. Resour. Announc.">
        <title>Complete Genome Sequence of Halomonas sulfidaeris Strain Esulfide1 Isolated from a Metal Sulfide Rock at a Depth of 2,200 Meters, Obtained Using Nanopore Sequencing.</title>
        <authorList>
            <person name="Saito M."/>
            <person name="Nishigata A."/>
            <person name="Galipon J."/>
            <person name="Arakawa K."/>
        </authorList>
    </citation>
    <scope>NUCLEOTIDE SEQUENCE [LARGE SCALE GENOMIC DNA]</scope>
    <source>
        <strain evidence="2 3">ATCC BAA-803</strain>
    </source>
</reference>
<dbReference type="AlphaFoldDB" id="A0A455UKZ1"/>
<organism evidence="2 3">
    <name type="scientific">Vreelandella sulfidaeris</name>
    <dbReference type="NCBI Taxonomy" id="115553"/>
    <lineage>
        <taxon>Bacteria</taxon>
        <taxon>Pseudomonadati</taxon>
        <taxon>Pseudomonadota</taxon>
        <taxon>Gammaproteobacteria</taxon>
        <taxon>Oceanospirillales</taxon>
        <taxon>Halomonadaceae</taxon>
        <taxon>Vreelandella</taxon>
    </lineage>
</organism>
<dbReference type="EMBL" id="AP019514">
    <property type="protein sequence ID" value="BBI63614.1"/>
    <property type="molecule type" value="Genomic_DNA"/>
</dbReference>
<proteinExistence type="predicted"/>
<dbReference type="InterPro" id="IPR036866">
    <property type="entry name" value="RibonucZ/Hydroxyglut_hydro"/>
</dbReference>
<protein>
    <submittedName>
        <fullName evidence="2">Uncharacterized protein</fullName>
    </submittedName>
</protein>
<dbReference type="KEGG" id="hsr:HSBAA_49200"/>
<keyword evidence="1" id="KW-0732">Signal</keyword>
<evidence type="ECO:0000256" key="1">
    <source>
        <dbReference type="SAM" id="SignalP"/>
    </source>
</evidence>